<accession>A0ABP0YBB4</accession>
<feature type="transmembrane region" description="Helical" evidence="1">
    <location>
        <begin position="32"/>
        <end position="52"/>
    </location>
</feature>
<evidence type="ECO:0000256" key="1">
    <source>
        <dbReference type="SAM" id="Phobius"/>
    </source>
</evidence>
<gene>
    <name evidence="2" type="ORF">CITCOLO1_LOCUS9728</name>
</gene>
<name>A0ABP0YBB4_9ROSI</name>
<sequence length="81" mass="9516">MLTKALEKVFGLEEIIIIILLPVDNVMEVNRIAILMLEFLEMFFSSFLSVFLNAKRRNLHFQALPSSLTGFRYARLHLREF</sequence>
<dbReference type="EMBL" id="OZ021737">
    <property type="protein sequence ID" value="CAK9317779.1"/>
    <property type="molecule type" value="Genomic_DNA"/>
</dbReference>
<keyword evidence="1" id="KW-0812">Transmembrane</keyword>
<reference evidence="2 3" key="1">
    <citation type="submission" date="2024-03" db="EMBL/GenBank/DDBJ databases">
        <authorList>
            <person name="Gkanogiannis A."/>
            <person name="Becerra Lopez-Lavalle L."/>
        </authorList>
    </citation>
    <scope>NUCLEOTIDE SEQUENCE [LARGE SCALE GENOMIC DNA]</scope>
</reference>
<keyword evidence="3" id="KW-1185">Reference proteome</keyword>
<organism evidence="2 3">
    <name type="scientific">Citrullus colocynthis</name>
    <name type="common">colocynth</name>
    <dbReference type="NCBI Taxonomy" id="252529"/>
    <lineage>
        <taxon>Eukaryota</taxon>
        <taxon>Viridiplantae</taxon>
        <taxon>Streptophyta</taxon>
        <taxon>Embryophyta</taxon>
        <taxon>Tracheophyta</taxon>
        <taxon>Spermatophyta</taxon>
        <taxon>Magnoliopsida</taxon>
        <taxon>eudicotyledons</taxon>
        <taxon>Gunneridae</taxon>
        <taxon>Pentapetalae</taxon>
        <taxon>rosids</taxon>
        <taxon>fabids</taxon>
        <taxon>Cucurbitales</taxon>
        <taxon>Cucurbitaceae</taxon>
        <taxon>Benincaseae</taxon>
        <taxon>Citrullus</taxon>
    </lineage>
</organism>
<evidence type="ECO:0000313" key="2">
    <source>
        <dbReference type="EMBL" id="CAK9317779.1"/>
    </source>
</evidence>
<keyword evidence="1" id="KW-0472">Membrane</keyword>
<proteinExistence type="predicted"/>
<protein>
    <submittedName>
        <fullName evidence="2">Uncharacterized protein</fullName>
    </submittedName>
</protein>
<evidence type="ECO:0000313" key="3">
    <source>
        <dbReference type="Proteomes" id="UP001642487"/>
    </source>
</evidence>
<keyword evidence="1" id="KW-1133">Transmembrane helix</keyword>
<dbReference type="Proteomes" id="UP001642487">
    <property type="component" value="Chromosome 3"/>
</dbReference>